<proteinExistence type="inferred from homology"/>
<dbReference type="InterPro" id="IPR006998">
    <property type="entry name" value="DltD"/>
</dbReference>
<keyword evidence="1" id="KW-1003">Cell membrane</keyword>
<evidence type="ECO:0000256" key="2">
    <source>
        <dbReference type="SAM" id="Phobius"/>
    </source>
</evidence>
<dbReference type="GO" id="GO:0005886">
    <property type="term" value="C:plasma membrane"/>
    <property type="evidence" value="ECO:0007669"/>
    <property type="project" value="UniProtKB-UniRule"/>
</dbReference>
<evidence type="ECO:0000256" key="1">
    <source>
        <dbReference type="PIRNR" id="PIRNR021438"/>
    </source>
</evidence>
<keyword evidence="1 2" id="KW-0472">Membrane</keyword>
<dbReference type="PIRSF" id="PIRSF021438">
    <property type="entry name" value="DltD"/>
    <property type="match status" value="1"/>
</dbReference>
<reference evidence="3 4" key="1">
    <citation type="submission" date="2016-12" db="EMBL/GenBank/DDBJ databases">
        <title>Complete Genome Sequence of Lactobacillus fermentum Strain SNUV175, a Probiotic for Treatment of Bacterial Vaginosis.</title>
        <authorList>
            <person name="Lee S."/>
            <person name="You H.J."/>
            <person name="Kwon B."/>
            <person name="Ko G."/>
        </authorList>
    </citation>
    <scope>NUCLEOTIDE SEQUENCE [LARGE SCALE GENOMIC DNA]</scope>
    <source>
        <strain evidence="3 4">SNUV175</strain>
    </source>
</reference>
<keyword evidence="2" id="KW-0812">Transmembrane</keyword>
<sequence length="430" mass="49567">MSNRKKLWSIFGPLIVAILMVMVVFLLPWKFNNTPAIEQKAADSLSATVFKNRNLKVAALSNKKANYVPFFGSSELARMDLFHPSVMAARYHDYKPFLFGSRGTQSLPQLFNMAMMNKQLKNRKAVYIISPQWFVKQGVSPQAFKYYNGNYADYMWLEQANPKSPYDRYTASRLVILLNDQGFVSSLAYKIASGKALSAADRANLKVRLTFLSHEDQLFSGFFLNNNYGNKIAPQITQLPRQYNYQKLMTMAKQMHAEQSTNNQFGILNPFYSKRLKKSVKNLKGAQKNFTYLQSPEYNDLEVVLKQFQKNNTDVIFMITPVNAKWEKYTGMSMKMYEQTVKKIKFQLQSQGFNNILDYSKDGAKKGFMQDTIHLGWAGWVKFDHQVSAFIENKQPAPNYKLNDAFLSTKWANLKPSTTNLDNFEQAYLK</sequence>
<evidence type="ECO:0000313" key="3">
    <source>
        <dbReference type="EMBL" id="APU45807.1"/>
    </source>
</evidence>
<dbReference type="OrthoDB" id="1700484at2"/>
<feature type="transmembrane region" description="Helical" evidence="2">
    <location>
        <begin position="7"/>
        <end position="29"/>
    </location>
</feature>
<dbReference type="RefSeq" id="WP_075667313.1">
    <property type="nucleotide sequence ID" value="NZ_CP019030.1"/>
</dbReference>
<organism evidence="3 4">
    <name type="scientific">Limosilactobacillus fermentum</name>
    <name type="common">Lactobacillus fermentum</name>
    <dbReference type="NCBI Taxonomy" id="1613"/>
    <lineage>
        <taxon>Bacteria</taxon>
        <taxon>Bacillati</taxon>
        <taxon>Bacillota</taxon>
        <taxon>Bacilli</taxon>
        <taxon>Lactobacillales</taxon>
        <taxon>Lactobacillaceae</taxon>
        <taxon>Limosilactobacillus</taxon>
    </lineage>
</organism>
<dbReference type="EMBL" id="CP019030">
    <property type="protein sequence ID" value="APU45807.1"/>
    <property type="molecule type" value="Genomic_DNA"/>
</dbReference>
<dbReference type="NCBIfam" id="TIGR04092">
    <property type="entry name" value="LTA_DltD"/>
    <property type="match status" value="1"/>
</dbReference>
<protein>
    <recommendedName>
        <fullName evidence="1">Protein DltD</fullName>
    </recommendedName>
</protein>
<dbReference type="UniPathway" id="UPA00556"/>
<evidence type="ECO:0000313" key="4">
    <source>
        <dbReference type="Proteomes" id="UP000185427"/>
    </source>
</evidence>
<dbReference type="InterPro" id="IPR023896">
    <property type="entry name" value="LTA_DltD"/>
</dbReference>
<dbReference type="AlphaFoldDB" id="A0A1L7GUT1"/>
<comment type="pathway">
    <text evidence="1">Cell wall biogenesis; lipoteichoic acid biosynthesis.</text>
</comment>
<name>A0A1L7GUT1_LIMFE</name>
<dbReference type="Proteomes" id="UP000185427">
    <property type="component" value="Chromosome"/>
</dbReference>
<dbReference type="PANTHER" id="PTHR40039:SF1">
    <property type="entry name" value="PROTEIN DLTD"/>
    <property type="match status" value="1"/>
</dbReference>
<dbReference type="GO" id="GO:0070395">
    <property type="term" value="P:lipoteichoic acid biosynthetic process"/>
    <property type="evidence" value="ECO:0007669"/>
    <property type="project" value="UniProtKB-UniRule"/>
</dbReference>
<gene>
    <name evidence="3" type="ORF">BUW47_04900</name>
</gene>
<dbReference type="Pfam" id="PF04914">
    <property type="entry name" value="DltD"/>
    <property type="match status" value="1"/>
</dbReference>
<accession>A0A1L7GUT1</accession>
<comment type="similarity">
    <text evidence="1">Belongs to the DltD family.</text>
</comment>
<keyword evidence="2" id="KW-1133">Transmembrane helix</keyword>
<dbReference type="PANTHER" id="PTHR40039">
    <property type="entry name" value="PROTEIN DLTD"/>
    <property type="match status" value="1"/>
</dbReference>